<dbReference type="RefSeq" id="WP_109682900.1">
    <property type="nucleotide sequence ID" value="NZ_QGGP01000006.1"/>
</dbReference>
<dbReference type="PANTHER" id="PTHR33619:SF3">
    <property type="entry name" value="POLYSACCHARIDE EXPORT PROTEIN GFCE-RELATED"/>
    <property type="match status" value="1"/>
</dbReference>
<dbReference type="Proteomes" id="UP000245430">
    <property type="component" value="Unassembled WGS sequence"/>
</dbReference>
<reference evidence="5 6" key="1">
    <citation type="submission" date="2018-05" db="EMBL/GenBank/DDBJ databases">
        <title>Genomic Encyclopedia of Archaeal and Bacterial Type Strains, Phase II (KMG-II): from individual species to whole genera.</title>
        <authorList>
            <person name="Goeker M."/>
        </authorList>
    </citation>
    <scope>NUCLEOTIDE SEQUENCE [LARGE SCALE GENOMIC DNA]</scope>
    <source>
        <strain evidence="5 6">DSM 22637</strain>
    </source>
</reference>
<keyword evidence="2" id="KW-0472">Membrane</keyword>
<dbReference type="PROSITE" id="PS51257">
    <property type="entry name" value="PROKAR_LIPOPROTEIN"/>
    <property type="match status" value="1"/>
</dbReference>
<dbReference type="EMBL" id="QGGP01000006">
    <property type="protein sequence ID" value="PWK18018.1"/>
    <property type="molecule type" value="Genomic_DNA"/>
</dbReference>
<evidence type="ECO:0000256" key="1">
    <source>
        <dbReference type="ARBA" id="ARBA00022729"/>
    </source>
</evidence>
<sequence length="253" mass="27988">MKIKLVGIILLVVLSSCVSKKEIFYLQDVDDFNNTSLVYDQITIQPNDILNISVGALVPETALPFNRNFTSESQQNSIEIMKLNGYLVSKDKTIIFPSLGAISVENMSTTQLERHIENELTEGGYLNDPTVNIRILNAKVTVLGEVTKPGTYSFTEERITLLQAIGYAGDLTIRGKRDDVLIMREVDGIRKVTHLDLTKSDWLDNSFAYVKPNDVIVVNQNPPKVTSAGYIGDIATVLGLTSVILSVIILVTR</sequence>
<dbReference type="InterPro" id="IPR019554">
    <property type="entry name" value="Soluble_ligand-bd"/>
</dbReference>
<evidence type="ECO:0000259" key="3">
    <source>
        <dbReference type="Pfam" id="PF02563"/>
    </source>
</evidence>
<gene>
    <name evidence="5" type="ORF">LX78_02417</name>
</gene>
<dbReference type="InterPro" id="IPR003715">
    <property type="entry name" value="Poly_export_N"/>
</dbReference>
<feature type="transmembrane region" description="Helical" evidence="2">
    <location>
        <begin position="230"/>
        <end position="251"/>
    </location>
</feature>
<proteinExistence type="predicted"/>
<feature type="domain" description="Polysaccharide export protein N-terminal" evidence="3">
    <location>
        <begin position="40"/>
        <end position="135"/>
    </location>
</feature>
<feature type="domain" description="Soluble ligand binding" evidence="4">
    <location>
        <begin position="139"/>
        <end position="184"/>
    </location>
</feature>
<keyword evidence="2" id="KW-1133">Transmembrane helix</keyword>
<comment type="caution">
    <text evidence="5">The sequence shown here is derived from an EMBL/GenBank/DDBJ whole genome shotgun (WGS) entry which is preliminary data.</text>
</comment>
<organism evidence="5 6">
    <name type="scientific">Xanthomarina spongicola</name>
    <dbReference type="NCBI Taxonomy" id="570520"/>
    <lineage>
        <taxon>Bacteria</taxon>
        <taxon>Pseudomonadati</taxon>
        <taxon>Bacteroidota</taxon>
        <taxon>Flavobacteriia</taxon>
        <taxon>Flavobacteriales</taxon>
        <taxon>Flavobacteriaceae</taxon>
        <taxon>Xanthomarina</taxon>
    </lineage>
</organism>
<keyword evidence="6" id="KW-1185">Reference proteome</keyword>
<dbReference type="Gene3D" id="3.30.1950.10">
    <property type="entry name" value="wza like domain"/>
    <property type="match status" value="1"/>
</dbReference>
<dbReference type="GO" id="GO:0015159">
    <property type="term" value="F:polysaccharide transmembrane transporter activity"/>
    <property type="evidence" value="ECO:0007669"/>
    <property type="project" value="InterPro"/>
</dbReference>
<name>A0A316DKE1_9FLAO</name>
<keyword evidence="2" id="KW-0812">Transmembrane</keyword>
<dbReference type="OrthoDB" id="1445882at2"/>
<dbReference type="AlphaFoldDB" id="A0A316DKE1"/>
<dbReference type="Pfam" id="PF02563">
    <property type="entry name" value="Poly_export"/>
    <property type="match status" value="1"/>
</dbReference>
<keyword evidence="1" id="KW-0732">Signal</keyword>
<evidence type="ECO:0000256" key="2">
    <source>
        <dbReference type="SAM" id="Phobius"/>
    </source>
</evidence>
<protein>
    <submittedName>
        <fullName evidence="5">Polysaccharide export outer membrane protein</fullName>
    </submittedName>
</protein>
<dbReference type="Gene3D" id="3.10.560.10">
    <property type="entry name" value="Outer membrane lipoprotein wza domain like"/>
    <property type="match status" value="2"/>
</dbReference>
<evidence type="ECO:0000313" key="6">
    <source>
        <dbReference type="Proteomes" id="UP000245430"/>
    </source>
</evidence>
<evidence type="ECO:0000259" key="4">
    <source>
        <dbReference type="Pfam" id="PF10531"/>
    </source>
</evidence>
<dbReference type="Pfam" id="PF10531">
    <property type="entry name" value="SLBB"/>
    <property type="match status" value="1"/>
</dbReference>
<evidence type="ECO:0000313" key="5">
    <source>
        <dbReference type="EMBL" id="PWK18018.1"/>
    </source>
</evidence>
<dbReference type="InterPro" id="IPR049712">
    <property type="entry name" value="Poly_export"/>
</dbReference>
<dbReference type="PANTHER" id="PTHR33619">
    <property type="entry name" value="POLYSACCHARIDE EXPORT PROTEIN GFCE-RELATED"/>
    <property type="match status" value="1"/>
</dbReference>
<accession>A0A316DKE1</accession>